<evidence type="ECO:0000256" key="1">
    <source>
        <dbReference type="SAM" id="Phobius"/>
    </source>
</evidence>
<dbReference type="Proteomes" id="UP000257706">
    <property type="component" value="Unassembled WGS sequence"/>
</dbReference>
<evidence type="ECO:0000313" key="3">
    <source>
        <dbReference type="Proteomes" id="UP000257706"/>
    </source>
</evidence>
<feature type="transmembrane region" description="Helical" evidence="1">
    <location>
        <begin position="87"/>
        <end position="107"/>
    </location>
</feature>
<feature type="transmembrane region" description="Helical" evidence="1">
    <location>
        <begin position="113"/>
        <end position="135"/>
    </location>
</feature>
<feature type="non-terminal residue" evidence="2">
    <location>
        <position position="136"/>
    </location>
</feature>
<protein>
    <submittedName>
        <fullName evidence="2">ABC transporter permease</fullName>
    </submittedName>
</protein>
<keyword evidence="1" id="KW-0812">Transmembrane</keyword>
<organism evidence="2 3">
    <name type="scientific">Tistrella mobilis</name>
    <dbReference type="NCBI Taxonomy" id="171437"/>
    <lineage>
        <taxon>Bacteria</taxon>
        <taxon>Pseudomonadati</taxon>
        <taxon>Pseudomonadota</taxon>
        <taxon>Alphaproteobacteria</taxon>
        <taxon>Geminicoccales</taxon>
        <taxon>Geminicoccaceae</taxon>
        <taxon>Tistrella</taxon>
    </lineage>
</organism>
<dbReference type="PANTHER" id="PTHR47089">
    <property type="entry name" value="ABC TRANSPORTER, PERMEASE PROTEIN"/>
    <property type="match status" value="1"/>
</dbReference>
<feature type="transmembrane region" description="Helical" evidence="1">
    <location>
        <begin position="21"/>
        <end position="42"/>
    </location>
</feature>
<comment type="caution">
    <text evidence="2">The sequence shown here is derived from an EMBL/GenBank/DDBJ whole genome shotgun (WGS) entry which is preliminary data.</text>
</comment>
<keyword evidence="1" id="KW-1133">Transmembrane helix</keyword>
<accession>A0A3B9IKJ6</accession>
<gene>
    <name evidence="2" type="ORF">DCK97_12570</name>
</gene>
<sequence length="136" mass="13837">MLQARTMSDPKLRQAAEAVAIPVLAVAVSMVLFGAFVAAVGVDPIELYQLMYRGAFGTWFSWQNTLQRAAPLLLVALCTALPAQMGLVVIGAEGALVLGGLAAMAAGPPLADAGAPVFLVQLAMAAAGMAAGAVWI</sequence>
<dbReference type="EMBL" id="DMAI01000198">
    <property type="protein sequence ID" value="HAE48246.1"/>
    <property type="molecule type" value="Genomic_DNA"/>
</dbReference>
<dbReference type="PANTHER" id="PTHR47089:SF1">
    <property type="entry name" value="GUANOSINE ABC TRANSPORTER PERMEASE PROTEIN NUPP"/>
    <property type="match status" value="1"/>
</dbReference>
<keyword evidence="1" id="KW-0472">Membrane</keyword>
<name>A0A3B9IKJ6_9PROT</name>
<evidence type="ECO:0000313" key="2">
    <source>
        <dbReference type="EMBL" id="HAE48246.1"/>
    </source>
</evidence>
<reference evidence="2 3" key="1">
    <citation type="journal article" date="2018" name="Nat. Biotechnol.">
        <title>A standardized bacterial taxonomy based on genome phylogeny substantially revises the tree of life.</title>
        <authorList>
            <person name="Parks D.H."/>
            <person name="Chuvochina M."/>
            <person name="Waite D.W."/>
            <person name="Rinke C."/>
            <person name="Skarshewski A."/>
            <person name="Chaumeil P.A."/>
            <person name="Hugenholtz P."/>
        </authorList>
    </citation>
    <scope>NUCLEOTIDE SEQUENCE [LARGE SCALE GENOMIC DNA]</scope>
    <source>
        <strain evidence="2">UBA8739</strain>
    </source>
</reference>
<proteinExistence type="predicted"/>
<dbReference type="AlphaFoldDB" id="A0A3B9IKJ6"/>